<evidence type="ECO:0000256" key="1">
    <source>
        <dbReference type="ARBA" id="ARBA00001962"/>
    </source>
</evidence>
<keyword evidence="2" id="KW-0001">2Fe-2S</keyword>
<dbReference type="GO" id="GO:0051537">
    <property type="term" value="F:2 iron, 2 sulfur cluster binding"/>
    <property type="evidence" value="ECO:0007669"/>
    <property type="project" value="UniProtKB-KW"/>
</dbReference>
<dbReference type="InterPro" id="IPR015879">
    <property type="entry name" value="Ring_hydroxy_dOase_asu_C_dom"/>
</dbReference>
<dbReference type="CDD" id="cd03469">
    <property type="entry name" value="Rieske_RO_Alpha_N"/>
    <property type="match status" value="1"/>
</dbReference>
<dbReference type="PANTHER" id="PTHR43756:SF5">
    <property type="entry name" value="CHOLINE MONOOXYGENASE, CHLOROPLASTIC"/>
    <property type="match status" value="1"/>
</dbReference>
<keyword evidence="4" id="KW-0560">Oxidoreductase</keyword>
<reference evidence="8 9" key="1">
    <citation type="submission" date="2019-10" db="EMBL/GenBank/DDBJ databases">
        <title>Vibrio sp. nov. isolated from a shrimp pond.</title>
        <authorList>
            <person name="Gomez-Gil B."/>
            <person name="Enciso-Ibarra J."/>
            <person name="Enciso-Ibarra K."/>
            <person name="Bolan-Mejia C."/>
        </authorList>
    </citation>
    <scope>NUCLEOTIDE SEQUENCE [LARGE SCALE GENOMIC DNA]</scope>
    <source>
        <strain evidence="8 9">CAIM 722</strain>
    </source>
</reference>
<dbReference type="Gene3D" id="2.102.10.10">
    <property type="entry name" value="Rieske [2Fe-2S] iron-sulphur domain"/>
    <property type="match status" value="1"/>
</dbReference>
<dbReference type="Pfam" id="PF00355">
    <property type="entry name" value="Rieske"/>
    <property type="match status" value="1"/>
</dbReference>
<feature type="domain" description="Rieske" evidence="7">
    <location>
        <begin position="52"/>
        <end position="160"/>
    </location>
</feature>
<evidence type="ECO:0000256" key="3">
    <source>
        <dbReference type="ARBA" id="ARBA00022723"/>
    </source>
</evidence>
<evidence type="ECO:0000256" key="4">
    <source>
        <dbReference type="ARBA" id="ARBA00023002"/>
    </source>
</evidence>
<sequence>MEEIIQMEDIKVRNVPVSAADLVEEGRVHKSLYSNPEIFNEELDKIFTKTWVYVGHESEVPEAGSFKTSYVGHHPVILSRDRKMNLHVLQNRCRHRGATVCEKHRGKTKSFTCPYHGWGYALDGELRGVPKMEEYEGVLDKKELPLETLRHETYQGLVFATFNNDIESLDDYLGGAKKWIDLFVKQAGGFPVQVLGEHRFTFPGNWKIQLENTTDAYHFPIVHKSFISSLDDSTADIFDFLDGEGFVEDLGHGHSVMVMIPELVDLEANLDQPIPERFEELAQALREEGHEEGMVRRLVRAAHGTGFNLNLFPNVSCSMAFFRVLRPVSVGETEIQHVAIGGQGAPAPFNQKRMRLHEHFQGPMGFGTPDDGEAWERVQKGAAAGTDGWILVNRGMGKLRTSVDGNVAGAVCSETGMRGAYRKYKEMMAAGKEA</sequence>
<dbReference type="AlphaFoldDB" id="A0A7X4RW35"/>
<evidence type="ECO:0000256" key="6">
    <source>
        <dbReference type="ARBA" id="ARBA00023014"/>
    </source>
</evidence>
<dbReference type="GO" id="GO:0016491">
    <property type="term" value="F:oxidoreductase activity"/>
    <property type="evidence" value="ECO:0007669"/>
    <property type="project" value="UniProtKB-KW"/>
</dbReference>
<comment type="cofactor">
    <cofactor evidence="1">
        <name>Fe cation</name>
        <dbReference type="ChEBI" id="CHEBI:24875"/>
    </cofactor>
</comment>
<keyword evidence="9" id="KW-1185">Reference proteome</keyword>
<dbReference type="InterPro" id="IPR017941">
    <property type="entry name" value="Rieske_2Fe-2S"/>
</dbReference>
<dbReference type="EMBL" id="WEKT01000062">
    <property type="protein sequence ID" value="MZI95601.1"/>
    <property type="molecule type" value="Genomic_DNA"/>
</dbReference>
<evidence type="ECO:0000313" key="8">
    <source>
        <dbReference type="EMBL" id="MZI95601.1"/>
    </source>
</evidence>
<accession>A0A7X4RW35</accession>
<evidence type="ECO:0000256" key="2">
    <source>
        <dbReference type="ARBA" id="ARBA00022714"/>
    </source>
</evidence>
<dbReference type="Proteomes" id="UP000462621">
    <property type="component" value="Unassembled WGS sequence"/>
</dbReference>
<dbReference type="SUPFAM" id="SSF50022">
    <property type="entry name" value="ISP domain"/>
    <property type="match status" value="1"/>
</dbReference>
<dbReference type="InterPro" id="IPR001663">
    <property type="entry name" value="Rng_hydr_dOase-A"/>
</dbReference>
<dbReference type="CDD" id="cd08879">
    <property type="entry name" value="RHO_alpha_C_AntDO-like"/>
    <property type="match status" value="1"/>
</dbReference>
<dbReference type="RefSeq" id="WP_161158098.1">
    <property type="nucleotide sequence ID" value="NZ_WEKT01000062.1"/>
</dbReference>
<dbReference type="PANTHER" id="PTHR43756">
    <property type="entry name" value="CHOLINE MONOOXYGENASE, CHLOROPLASTIC"/>
    <property type="match status" value="1"/>
</dbReference>
<dbReference type="PRINTS" id="PR00090">
    <property type="entry name" value="RNGDIOXGNASE"/>
</dbReference>
<organism evidence="8 9">
    <name type="scientific">Vibrio eleionomae</name>
    <dbReference type="NCBI Taxonomy" id="2653505"/>
    <lineage>
        <taxon>Bacteria</taxon>
        <taxon>Pseudomonadati</taxon>
        <taxon>Pseudomonadota</taxon>
        <taxon>Gammaproteobacteria</taxon>
        <taxon>Vibrionales</taxon>
        <taxon>Vibrionaceae</taxon>
        <taxon>Vibrio</taxon>
    </lineage>
</organism>
<dbReference type="Pfam" id="PF00848">
    <property type="entry name" value="Ring_hydroxyl_A"/>
    <property type="match status" value="1"/>
</dbReference>
<proteinExistence type="predicted"/>
<dbReference type="SUPFAM" id="SSF55961">
    <property type="entry name" value="Bet v1-like"/>
    <property type="match status" value="1"/>
</dbReference>
<protein>
    <submittedName>
        <fullName evidence="8">Rieske 2Fe-2S domain-containing protein</fullName>
    </submittedName>
</protein>
<name>A0A7X4RW35_9VIBR</name>
<gene>
    <name evidence="8" type="ORF">F9817_20685</name>
</gene>
<keyword evidence="3" id="KW-0479">Metal-binding</keyword>
<keyword evidence="5" id="KW-0408">Iron</keyword>
<evidence type="ECO:0000256" key="5">
    <source>
        <dbReference type="ARBA" id="ARBA00023004"/>
    </source>
</evidence>
<evidence type="ECO:0000259" key="7">
    <source>
        <dbReference type="PROSITE" id="PS51296"/>
    </source>
</evidence>
<comment type="caution">
    <text evidence="8">The sequence shown here is derived from an EMBL/GenBank/DDBJ whole genome shotgun (WGS) entry which is preliminary data.</text>
</comment>
<evidence type="ECO:0000313" key="9">
    <source>
        <dbReference type="Proteomes" id="UP000462621"/>
    </source>
</evidence>
<keyword evidence="6" id="KW-0411">Iron-sulfur</keyword>
<dbReference type="GO" id="GO:0005506">
    <property type="term" value="F:iron ion binding"/>
    <property type="evidence" value="ECO:0007669"/>
    <property type="project" value="InterPro"/>
</dbReference>
<dbReference type="InterPro" id="IPR036922">
    <property type="entry name" value="Rieske_2Fe-2S_sf"/>
</dbReference>
<dbReference type="Gene3D" id="3.90.380.10">
    <property type="entry name" value="Naphthalene 1,2-dioxygenase Alpha Subunit, Chain A, domain 1"/>
    <property type="match status" value="1"/>
</dbReference>
<dbReference type="PROSITE" id="PS51296">
    <property type="entry name" value="RIESKE"/>
    <property type="match status" value="1"/>
</dbReference>